<dbReference type="EMBL" id="JAIQCV010000006">
    <property type="protein sequence ID" value="KAH1091787.1"/>
    <property type="molecule type" value="Genomic_DNA"/>
</dbReference>
<proteinExistence type="predicted"/>
<dbReference type="AlphaFoldDB" id="A0A9D3VR89"/>
<organism evidence="1 2">
    <name type="scientific">Gossypium stocksii</name>
    <dbReference type="NCBI Taxonomy" id="47602"/>
    <lineage>
        <taxon>Eukaryota</taxon>
        <taxon>Viridiplantae</taxon>
        <taxon>Streptophyta</taxon>
        <taxon>Embryophyta</taxon>
        <taxon>Tracheophyta</taxon>
        <taxon>Spermatophyta</taxon>
        <taxon>Magnoliopsida</taxon>
        <taxon>eudicotyledons</taxon>
        <taxon>Gunneridae</taxon>
        <taxon>Pentapetalae</taxon>
        <taxon>rosids</taxon>
        <taxon>malvids</taxon>
        <taxon>Malvales</taxon>
        <taxon>Malvaceae</taxon>
        <taxon>Malvoideae</taxon>
        <taxon>Gossypium</taxon>
    </lineage>
</organism>
<name>A0A9D3VR89_9ROSI</name>
<evidence type="ECO:0000313" key="1">
    <source>
        <dbReference type="EMBL" id="KAH1091787.1"/>
    </source>
</evidence>
<reference evidence="1 2" key="1">
    <citation type="journal article" date="2021" name="Plant Biotechnol. J.">
        <title>Multi-omics assisted identification of the key and species-specific regulatory components of drought-tolerant mechanisms in Gossypium stocksii.</title>
        <authorList>
            <person name="Yu D."/>
            <person name="Ke L."/>
            <person name="Zhang D."/>
            <person name="Wu Y."/>
            <person name="Sun Y."/>
            <person name="Mei J."/>
            <person name="Sun J."/>
            <person name="Sun Y."/>
        </authorList>
    </citation>
    <scope>NUCLEOTIDE SEQUENCE [LARGE SCALE GENOMIC DNA]</scope>
    <source>
        <strain evidence="2">cv. E1</strain>
        <tissue evidence="1">Leaf</tissue>
    </source>
</reference>
<accession>A0A9D3VR89</accession>
<dbReference type="OrthoDB" id="1002480at2759"/>
<dbReference type="Proteomes" id="UP000828251">
    <property type="component" value="Unassembled WGS sequence"/>
</dbReference>
<evidence type="ECO:0000313" key="2">
    <source>
        <dbReference type="Proteomes" id="UP000828251"/>
    </source>
</evidence>
<keyword evidence="2" id="KW-1185">Reference proteome</keyword>
<sequence>MYGFLGSRKWALMHSFNNIQRAIEHSPSSFLNQKELEVRDELENILDHKDLLWTQKARYDGGWCSDQVFLQAKVVEFFERLYGKNPSPPTSMPNFDYPSLNHMKVSFPEVDVTNEEIKMAIFDMDPLKVPGSDGFHALFFQS</sequence>
<gene>
    <name evidence="1" type="ORF">J1N35_019044</name>
</gene>
<protein>
    <submittedName>
        <fullName evidence="1">Uncharacterized protein</fullName>
    </submittedName>
</protein>
<comment type="caution">
    <text evidence="1">The sequence shown here is derived from an EMBL/GenBank/DDBJ whole genome shotgun (WGS) entry which is preliminary data.</text>
</comment>